<evidence type="ECO:0000313" key="1">
    <source>
        <dbReference type="EMBL" id="KAK7523858.1"/>
    </source>
</evidence>
<keyword evidence="2" id="KW-1185">Reference proteome</keyword>
<name>A0ABR1L2U8_9PEZI</name>
<protein>
    <submittedName>
        <fullName evidence="1">Uncharacterized protein</fullName>
    </submittedName>
</protein>
<accession>A0ABR1L2U8</accession>
<organism evidence="1 2">
    <name type="scientific">Phyllosticta citriasiana</name>
    <dbReference type="NCBI Taxonomy" id="595635"/>
    <lineage>
        <taxon>Eukaryota</taxon>
        <taxon>Fungi</taxon>
        <taxon>Dikarya</taxon>
        <taxon>Ascomycota</taxon>
        <taxon>Pezizomycotina</taxon>
        <taxon>Dothideomycetes</taxon>
        <taxon>Dothideomycetes incertae sedis</taxon>
        <taxon>Botryosphaeriales</taxon>
        <taxon>Phyllostictaceae</taxon>
        <taxon>Phyllosticta</taxon>
    </lineage>
</organism>
<gene>
    <name evidence="1" type="ORF">IWZ03DRAFT_12468</name>
</gene>
<dbReference type="Proteomes" id="UP001363622">
    <property type="component" value="Unassembled WGS sequence"/>
</dbReference>
<dbReference type="EMBL" id="JBBPHU010000001">
    <property type="protein sequence ID" value="KAK7523858.1"/>
    <property type="molecule type" value="Genomic_DNA"/>
</dbReference>
<comment type="caution">
    <text evidence="1">The sequence shown here is derived from an EMBL/GenBank/DDBJ whole genome shotgun (WGS) entry which is preliminary data.</text>
</comment>
<sequence>MAFPPLSSTPRHHPDCCLSLSATFLSELDSLLSADGCLALSIGSGSGFFEAQLQAHDPTLLVEGVEVDSSINKYLPEEATWNVGGTWDLCPRAKEAQVWIFVYPRDPGLIKRYFDAHADGKVEIVIWLGPRLDWEDFQDCFKSPAFGPIGIVEDCGLAPYEMMAVTKRKLD</sequence>
<reference evidence="1 2" key="1">
    <citation type="submission" date="2024-04" db="EMBL/GenBank/DDBJ databases">
        <title>Phyllosticta paracitricarpa is synonymous to the EU quarantine fungus P. citricarpa based on phylogenomic analyses.</title>
        <authorList>
            <consortium name="Lawrence Berkeley National Laboratory"/>
            <person name="Van Ingen-Buijs V.A."/>
            <person name="Van Westerhoven A.C."/>
            <person name="Haridas S."/>
            <person name="Skiadas P."/>
            <person name="Martin F."/>
            <person name="Groenewald J.Z."/>
            <person name="Crous P.W."/>
            <person name="Seidl M.F."/>
        </authorList>
    </citation>
    <scope>NUCLEOTIDE SEQUENCE [LARGE SCALE GENOMIC DNA]</scope>
    <source>
        <strain evidence="1 2">CBS 123371</strain>
    </source>
</reference>
<evidence type="ECO:0000313" key="2">
    <source>
        <dbReference type="Proteomes" id="UP001363622"/>
    </source>
</evidence>
<proteinExistence type="predicted"/>